<reference evidence="3" key="1">
    <citation type="journal article" date="2019" name="Int. J. Syst. Evol. Microbiol.">
        <title>The Global Catalogue of Microorganisms (GCM) 10K type strain sequencing project: providing services to taxonomists for standard genome sequencing and annotation.</title>
        <authorList>
            <consortium name="The Broad Institute Genomics Platform"/>
            <consortium name="The Broad Institute Genome Sequencing Center for Infectious Disease"/>
            <person name="Wu L."/>
            <person name="Ma J."/>
        </authorList>
    </citation>
    <scope>NUCLEOTIDE SEQUENCE [LARGE SCALE GENOMIC DNA]</scope>
    <source>
        <strain evidence="3">JCM 16545</strain>
    </source>
</reference>
<sequence>MKVLIAGAHGNTGKTITELLSKSNQHEAYAMIRKEGQADELKKLGTNNIVLADLKDDLSEAVKDKDAVIFAAGSQGKDVIGVDQDGAKRLIDASKKAGVKHFVMLSSYSADTPQGELKEYLKAKGEADRYLRESGLTYTIVRPGGLGSDEPIGKVEVAEHFETRKETPIPRADVAQVLVGCLEVDNVKNKTFELFTGDTPIKEALESYKG</sequence>
<dbReference type="RefSeq" id="WP_229959776.1">
    <property type="nucleotide sequence ID" value="NZ_JAJJWI010000006.1"/>
</dbReference>
<comment type="caution">
    <text evidence="2">The sequence shown here is derived from an EMBL/GenBank/DDBJ whole genome shotgun (WGS) entry which is preliminary data.</text>
</comment>
<dbReference type="SUPFAM" id="SSF51735">
    <property type="entry name" value="NAD(P)-binding Rossmann-fold domains"/>
    <property type="match status" value="1"/>
</dbReference>
<dbReference type="Pfam" id="PF13460">
    <property type="entry name" value="NAD_binding_10"/>
    <property type="match status" value="1"/>
</dbReference>
<evidence type="ECO:0000259" key="1">
    <source>
        <dbReference type="Pfam" id="PF13460"/>
    </source>
</evidence>
<dbReference type="PANTHER" id="PTHR15020:SF50">
    <property type="entry name" value="UPF0659 PROTEIN YMR090W"/>
    <property type="match status" value="1"/>
</dbReference>
<feature type="domain" description="NAD(P)-binding" evidence="1">
    <location>
        <begin position="7"/>
        <end position="183"/>
    </location>
</feature>
<accession>A0ABW4WRT3</accession>
<dbReference type="Gene3D" id="3.40.50.720">
    <property type="entry name" value="NAD(P)-binding Rossmann-like Domain"/>
    <property type="match status" value="1"/>
</dbReference>
<organism evidence="2 3">
    <name type="scientific">Pontibacter silvestris</name>
    <dbReference type="NCBI Taxonomy" id="2305183"/>
    <lineage>
        <taxon>Bacteria</taxon>
        <taxon>Pseudomonadati</taxon>
        <taxon>Bacteroidota</taxon>
        <taxon>Cytophagia</taxon>
        <taxon>Cytophagales</taxon>
        <taxon>Hymenobacteraceae</taxon>
        <taxon>Pontibacter</taxon>
    </lineage>
</organism>
<dbReference type="EMBL" id="JBHUHV010000002">
    <property type="protein sequence ID" value="MFD2065433.1"/>
    <property type="molecule type" value="Genomic_DNA"/>
</dbReference>
<name>A0ABW4WRT3_9BACT</name>
<dbReference type="PANTHER" id="PTHR15020">
    <property type="entry name" value="FLAVIN REDUCTASE-RELATED"/>
    <property type="match status" value="1"/>
</dbReference>
<protein>
    <submittedName>
        <fullName evidence="2">SDR family oxidoreductase</fullName>
    </submittedName>
</protein>
<dbReference type="InterPro" id="IPR036291">
    <property type="entry name" value="NAD(P)-bd_dom_sf"/>
</dbReference>
<dbReference type="CDD" id="cd05243">
    <property type="entry name" value="SDR_a5"/>
    <property type="match status" value="1"/>
</dbReference>
<evidence type="ECO:0000313" key="2">
    <source>
        <dbReference type="EMBL" id="MFD2065433.1"/>
    </source>
</evidence>
<dbReference type="Proteomes" id="UP001597369">
    <property type="component" value="Unassembled WGS sequence"/>
</dbReference>
<keyword evidence="3" id="KW-1185">Reference proteome</keyword>
<proteinExistence type="predicted"/>
<gene>
    <name evidence="2" type="ORF">ACFSKU_00940</name>
</gene>
<dbReference type="InterPro" id="IPR016040">
    <property type="entry name" value="NAD(P)-bd_dom"/>
</dbReference>
<evidence type="ECO:0000313" key="3">
    <source>
        <dbReference type="Proteomes" id="UP001597369"/>
    </source>
</evidence>